<feature type="non-terminal residue" evidence="2">
    <location>
        <position position="1"/>
    </location>
</feature>
<accession>J9G338</accession>
<sequence>VELESGSLSAGEQEKLRSEMWKSYMDYYRGRVRYIMENPGSLTVVPVLYQTVTPEFPVFAQETDAIHFKSAADALEKLYPESEYVKTLRSEAERRTNLLALRARIDSAEQVNYPEIELPDINGKKVKLTEVGSKVVLLHFWTASDAQQKMFNQDVLKKLYDKYHSKGLQIYQVALDTDKALWASTVKSQELEWINVCDVTGAASR</sequence>
<dbReference type="Gene3D" id="3.40.30.10">
    <property type="entry name" value="Glutaredoxin"/>
    <property type="match status" value="1"/>
</dbReference>
<dbReference type="GO" id="GO:0016491">
    <property type="term" value="F:oxidoreductase activity"/>
    <property type="evidence" value="ECO:0007669"/>
    <property type="project" value="InterPro"/>
</dbReference>
<evidence type="ECO:0000313" key="2">
    <source>
        <dbReference type="EMBL" id="EJW93974.1"/>
    </source>
</evidence>
<dbReference type="EMBL" id="AMCI01006654">
    <property type="protein sequence ID" value="EJW93974.1"/>
    <property type="molecule type" value="Genomic_DNA"/>
</dbReference>
<dbReference type="Pfam" id="PF00578">
    <property type="entry name" value="AhpC-TSA"/>
    <property type="match status" value="1"/>
</dbReference>
<name>J9G338_9ZZZZ</name>
<dbReference type="SUPFAM" id="SSF52833">
    <property type="entry name" value="Thioredoxin-like"/>
    <property type="match status" value="1"/>
</dbReference>
<organism evidence="2">
    <name type="scientific">gut metagenome</name>
    <dbReference type="NCBI Taxonomy" id="749906"/>
    <lineage>
        <taxon>unclassified sequences</taxon>
        <taxon>metagenomes</taxon>
        <taxon>organismal metagenomes</taxon>
    </lineage>
</organism>
<dbReference type="InterPro" id="IPR000866">
    <property type="entry name" value="AhpC/TSA"/>
</dbReference>
<dbReference type="InterPro" id="IPR036249">
    <property type="entry name" value="Thioredoxin-like_sf"/>
</dbReference>
<reference evidence="2" key="1">
    <citation type="journal article" date="2012" name="PLoS ONE">
        <title>Gene sets for utilization of primary and secondary nutrition supplies in the distal gut of endangered iberian lynx.</title>
        <authorList>
            <person name="Alcaide M."/>
            <person name="Messina E."/>
            <person name="Richter M."/>
            <person name="Bargiela R."/>
            <person name="Peplies J."/>
            <person name="Huws S.A."/>
            <person name="Newbold C.J."/>
            <person name="Golyshin P.N."/>
            <person name="Simon M.A."/>
            <person name="Lopez G."/>
            <person name="Yakimov M.M."/>
            <person name="Ferrer M."/>
        </authorList>
    </citation>
    <scope>NUCLEOTIDE SEQUENCE</scope>
</reference>
<protein>
    <submittedName>
        <fullName evidence="2">Antioxidant, AhpC/TSA family</fullName>
    </submittedName>
</protein>
<feature type="domain" description="Alkyl hydroperoxide reductase subunit C/ Thiol specific antioxidant" evidence="1">
    <location>
        <begin position="113"/>
        <end position="203"/>
    </location>
</feature>
<gene>
    <name evidence="2" type="ORF">EVA_17919</name>
</gene>
<evidence type="ECO:0000259" key="1">
    <source>
        <dbReference type="Pfam" id="PF00578"/>
    </source>
</evidence>
<comment type="caution">
    <text evidence="2">The sequence shown here is derived from an EMBL/GenBank/DDBJ whole genome shotgun (WGS) entry which is preliminary data.</text>
</comment>
<dbReference type="GO" id="GO:0016209">
    <property type="term" value="F:antioxidant activity"/>
    <property type="evidence" value="ECO:0007669"/>
    <property type="project" value="InterPro"/>
</dbReference>
<proteinExistence type="predicted"/>
<dbReference type="AlphaFoldDB" id="J9G338"/>
<feature type="non-terminal residue" evidence="2">
    <location>
        <position position="205"/>
    </location>
</feature>